<evidence type="ECO:0000313" key="22">
    <source>
        <dbReference type="Proteomes" id="UP000801492"/>
    </source>
</evidence>
<evidence type="ECO:0000256" key="19">
    <source>
        <dbReference type="SAM" id="SignalP"/>
    </source>
</evidence>
<dbReference type="GO" id="GO:0008273">
    <property type="term" value="F:calcium, potassium:sodium antiporter activity"/>
    <property type="evidence" value="ECO:0007669"/>
    <property type="project" value="TreeGrafter"/>
</dbReference>
<feature type="transmembrane region" description="Helical" evidence="18">
    <location>
        <begin position="435"/>
        <end position="455"/>
    </location>
</feature>
<feature type="chain" id="PRO_5035476767" description="Sodium/calcium exchanger membrane region domain-containing protein" evidence="19">
    <location>
        <begin position="24"/>
        <end position="497"/>
    </location>
</feature>
<feature type="transmembrane region" description="Helical" evidence="18">
    <location>
        <begin position="63"/>
        <end position="84"/>
    </location>
</feature>
<keyword evidence="3" id="KW-0813">Transport</keyword>
<evidence type="ECO:0000256" key="3">
    <source>
        <dbReference type="ARBA" id="ARBA00022448"/>
    </source>
</evidence>
<evidence type="ECO:0000256" key="8">
    <source>
        <dbReference type="ARBA" id="ARBA00022729"/>
    </source>
</evidence>
<evidence type="ECO:0000256" key="9">
    <source>
        <dbReference type="ARBA" id="ARBA00022837"/>
    </source>
</evidence>
<keyword evidence="5" id="KW-0633">Potassium transport</keyword>
<keyword evidence="4" id="KW-0050">Antiport</keyword>
<keyword evidence="6" id="KW-0109">Calcium transport</keyword>
<comment type="caution">
    <text evidence="21">The sequence shown here is derived from an EMBL/GenBank/DDBJ whole genome shotgun (WGS) entry which is preliminary data.</text>
</comment>
<keyword evidence="15 18" id="KW-0472">Membrane</keyword>
<evidence type="ECO:0000256" key="12">
    <source>
        <dbReference type="ARBA" id="ARBA00022989"/>
    </source>
</evidence>
<feature type="transmembrane region" description="Helical" evidence="18">
    <location>
        <begin position="363"/>
        <end position="384"/>
    </location>
</feature>
<evidence type="ECO:0000256" key="16">
    <source>
        <dbReference type="ARBA" id="ARBA00023201"/>
    </source>
</evidence>
<dbReference type="InterPro" id="IPR004481">
    <property type="entry name" value="K/Na/Ca-exchanger"/>
</dbReference>
<proteinExistence type="inferred from homology"/>
<feature type="compositionally biased region" description="Basic and acidic residues" evidence="17">
    <location>
        <begin position="247"/>
        <end position="278"/>
    </location>
</feature>
<evidence type="ECO:0000256" key="15">
    <source>
        <dbReference type="ARBA" id="ARBA00023136"/>
    </source>
</evidence>
<keyword evidence="9" id="KW-0106">Calcium</keyword>
<name>A0A8K0GE20_IGNLU</name>
<feature type="transmembrane region" description="Helical" evidence="18">
    <location>
        <begin position="467"/>
        <end position="491"/>
    </location>
</feature>
<evidence type="ECO:0000256" key="1">
    <source>
        <dbReference type="ARBA" id="ARBA00004141"/>
    </source>
</evidence>
<feature type="transmembrane region" description="Helical" evidence="18">
    <location>
        <begin position="330"/>
        <end position="351"/>
    </location>
</feature>
<keyword evidence="16" id="KW-0739">Sodium transport</keyword>
<dbReference type="GO" id="GO:0005886">
    <property type="term" value="C:plasma membrane"/>
    <property type="evidence" value="ECO:0007669"/>
    <property type="project" value="TreeGrafter"/>
</dbReference>
<feature type="transmembrane region" description="Helical" evidence="18">
    <location>
        <begin position="169"/>
        <end position="188"/>
    </location>
</feature>
<dbReference type="GO" id="GO:0006874">
    <property type="term" value="P:intracellular calcium ion homeostasis"/>
    <property type="evidence" value="ECO:0007669"/>
    <property type="project" value="TreeGrafter"/>
</dbReference>
<dbReference type="InterPro" id="IPR044880">
    <property type="entry name" value="NCX_ion-bd_dom_sf"/>
</dbReference>
<evidence type="ECO:0000256" key="10">
    <source>
        <dbReference type="ARBA" id="ARBA00022847"/>
    </source>
</evidence>
<dbReference type="Proteomes" id="UP000801492">
    <property type="component" value="Unassembled WGS sequence"/>
</dbReference>
<feature type="transmembrane region" description="Helical" evidence="18">
    <location>
        <begin position="135"/>
        <end position="157"/>
    </location>
</feature>
<feature type="domain" description="Sodium/calcium exchanger membrane region" evidence="20">
    <location>
        <begin position="70"/>
        <end position="212"/>
    </location>
</feature>
<dbReference type="NCBIfam" id="TIGR00367">
    <property type="entry name" value="calcium/sodium antiporter"/>
    <property type="match status" value="1"/>
</dbReference>
<feature type="signal peptide" evidence="19">
    <location>
        <begin position="1"/>
        <end position="23"/>
    </location>
</feature>
<dbReference type="OrthoDB" id="2127281at2759"/>
<evidence type="ECO:0000256" key="7">
    <source>
        <dbReference type="ARBA" id="ARBA00022692"/>
    </source>
</evidence>
<evidence type="ECO:0000256" key="18">
    <source>
        <dbReference type="SAM" id="Phobius"/>
    </source>
</evidence>
<evidence type="ECO:0000256" key="5">
    <source>
        <dbReference type="ARBA" id="ARBA00022538"/>
    </source>
</evidence>
<evidence type="ECO:0000256" key="13">
    <source>
        <dbReference type="ARBA" id="ARBA00023053"/>
    </source>
</evidence>
<keyword evidence="11" id="KW-0630">Potassium</keyword>
<organism evidence="21 22">
    <name type="scientific">Ignelater luminosus</name>
    <name type="common">Cucubano</name>
    <name type="synonym">Pyrophorus luminosus</name>
    <dbReference type="NCBI Taxonomy" id="2038154"/>
    <lineage>
        <taxon>Eukaryota</taxon>
        <taxon>Metazoa</taxon>
        <taxon>Ecdysozoa</taxon>
        <taxon>Arthropoda</taxon>
        <taxon>Hexapoda</taxon>
        <taxon>Insecta</taxon>
        <taxon>Pterygota</taxon>
        <taxon>Neoptera</taxon>
        <taxon>Endopterygota</taxon>
        <taxon>Coleoptera</taxon>
        <taxon>Polyphaga</taxon>
        <taxon>Elateriformia</taxon>
        <taxon>Elateroidea</taxon>
        <taxon>Elateridae</taxon>
        <taxon>Agrypninae</taxon>
        <taxon>Pyrophorini</taxon>
        <taxon>Ignelater</taxon>
    </lineage>
</organism>
<protein>
    <recommendedName>
        <fullName evidence="20">Sodium/calcium exchanger membrane region domain-containing protein</fullName>
    </recommendedName>
</protein>
<dbReference type="AlphaFoldDB" id="A0A8K0GE20"/>
<keyword evidence="14" id="KW-0406">Ion transport</keyword>
<reference evidence="21" key="1">
    <citation type="submission" date="2019-08" db="EMBL/GenBank/DDBJ databases">
        <title>The genome of the North American firefly Photinus pyralis.</title>
        <authorList>
            <consortium name="Photinus pyralis genome working group"/>
            <person name="Fallon T.R."/>
            <person name="Sander Lower S.E."/>
            <person name="Weng J.-K."/>
        </authorList>
    </citation>
    <scope>NUCLEOTIDE SEQUENCE</scope>
    <source>
        <strain evidence="21">TRF0915ILg1</strain>
        <tissue evidence="21">Whole body</tissue>
    </source>
</reference>
<dbReference type="EMBL" id="VTPC01003537">
    <property type="protein sequence ID" value="KAF2898392.1"/>
    <property type="molecule type" value="Genomic_DNA"/>
</dbReference>
<evidence type="ECO:0000256" key="17">
    <source>
        <dbReference type="SAM" id="MobiDB-lite"/>
    </source>
</evidence>
<dbReference type="PANTHER" id="PTHR10846:SF73">
    <property type="entry name" value="SODIUM_CALCIUM EXCHANGER MEMBRANE REGION DOMAIN-CONTAINING PROTEIN"/>
    <property type="match status" value="1"/>
</dbReference>
<dbReference type="Gene3D" id="1.20.1420.30">
    <property type="entry name" value="NCX, central ion-binding region"/>
    <property type="match status" value="2"/>
</dbReference>
<dbReference type="InterPro" id="IPR004837">
    <property type="entry name" value="NaCa_Exmemb"/>
</dbReference>
<keyword evidence="10" id="KW-0769">Symport</keyword>
<accession>A0A8K0GE20</accession>
<feature type="region of interest" description="Disordered" evidence="17">
    <location>
        <begin position="247"/>
        <end position="281"/>
    </location>
</feature>
<evidence type="ECO:0000256" key="14">
    <source>
        <dbReference type="ARBA" id="ARBA00023065"/>
    </source>
</evidence>
<feature type="transmembrane region" description="Helical" evidence="18">
    <location>
        <begin position="194"/>
        <end position="213"/>
    </location>
</feature>
<keyword evidence="7 18" id="KW-0812">Transmembrane</keyword>
<dbReference type="PANTHER" id="PTHR10846">
    <property type="entry name" value="SODIUM/POTASSIUM/CALCIUM EXCHANGER"/>
    <property type="match status" value="1"/>
</dbReference>
<evidence type="ECO:0000256" key="11">
    <source>
        <dbReference type="ARBA" id="ARBA00022958"/>
    </source>
</evidence>
<evidence type="ECO:0000256" key="2">
    <source>
        <dbReference type="ARBA" id="ARBA00005364"/>
    </source>
</evidence>
<evidence type="ECO:0000259" key="20">
    <source>
        <dbReference type="Pfam" id="PF01699"/>
    </source>
</evidence>
<dbReference type="Pfam" id="PF01699">
    <property type="entry name" value="Na_Ca_ex"/>
    <property type="match status" value="2"/>
</dbReference>
<evidence type="ECO:0000256" key="6">
    <source>
        <dbReference type="ARBA" id="ARBA00022568"/>
    </source>
</evidence>
<sequence>MNLFFKSIVVCATLVFVIGLAESEKHAQNETHHLSNDTQKENCTPAAIYEFPRDGLTREQRRAGWITIHVLLTCYCFIILSLVCDNHFVPGIQTLVKKLQLSEDVAGASFMAITSASPELFINCVGTFITEGDLGVGTVVGSNVFNILAAPACCGLFARMAFQFECYSIIRDGLMYGISVVMLIATLYDDKVYWYEALAFVLAYVIYIGAMYFDKAIHKKAGACINKCKKHRENYELKKLNGITETHTRPDSNLIDHQRSENENLPDDVKTDNEKEEKIESEEDSKQQLWVFPNKEASYKKLWWILTWPIVFTLSYTVPNCKKTPNLYPFTLLMCMFWIGTTSYLLAWLITAIGDTISIPDSVMGLSFLAVGSSMPEIVSCIIVSKQGQGIMGMSSALGANTFEVLLCLGLPWLIKTCFYPKTNGSHWIDINSSGLAYNATCLLSTLIFLYICLICNRFRLDWKVGLICLIMYGVFLIVGTLIELNFFFVVNLPTCL</sequence>
<evidence type="ECO:0000313" key="21">
    <source>
        <dbReference type="EMBL" id="KAF2898392.1"/>
    </source>
</evidence>
<feature type="domain" description="Sodium/calcium exchanger membrane region" evidence="20">
    <location>
        <begin position="329"/>
        <end position="479"/>
    </location>
</feature>
<gene>
    <name evidence="21" type="ORF">ILUMI_07795</name>
</gene>
<evidence type="ECO:0000256" key="4">
    <source>
        <dbReference type="ARBA" id="ARBA00022449"/>
    </source>
</evidence>
<dbReference type="FunFam" id="1.20.1420.30:FF:000009">
    <property type="entry name" value="sodium/potassium/calcium exchanger 5 isoform X2"/>
    <property type="match status" value="1"/>
</dbReference>
<comment type="subcellular location">
    <subcellularLocation>
        <location evidence="1">Membrane</location>
        <topology evidence="1">Multi-pass membrane protein</topology>
    </subcellularLocation>
</comment>
<comment type="similarity">
    <text evidence="2">Belongs to the Ca(2+):cation antiporter (CaCA) (TC 2.A.19) family. SLC24A subfamily.</text>
</comment>
<keyword evidence="22" id="KW-1185">Reference proteome</keyword>
<feature type="transmembrane region" description="Helical" evidence="18">
    <location>
        <begin position="396"/>
        <end position="415"/>
    </location>
</feature>
<keyword evidence="12 18" id="KW-1133">Transmembrane helix</keyword>
<keyword evidence="13" id="KW-0915">Sodium</keyword>
<keyword evidence="8 19" id="KW-0732">Signal</keyword>
<dbReference type="GO" id="GO:0005262">
    <property type="term" value="F:calcium channel activity"/>
    <property type="evidence" value="ECO:0007669"/>
    <property type="project" value="TreeGrafter"/>
</dbReference>
<dbReference type="GO" id="GO:0015293">
    <property type="term" value="F:symporter activity"/>
    <property type="evidence" value="ECO:0007669"/>
    <property type="project" value="UniProtKB-KW"/>
</dbReference>